<dbReference type="InterPro" id="IPR015422">
    <property type="entry name" value="PyrdxlP-dep_Trfase_small"/>
</dbReference>
<dbReference type="PROSITE" id="PS00595">
    <property type="entry name" value="AA_TRANSFER_CLASS_5"/>
    <property type="match status" value="1"/>
</dbReference>
<keyword evidence="10" id="KW-1185">Reference proteome</keyword>
<dbReference type="InterPro" id="IPR000192">
    <property type="entry name" value="Aminotrans_V_dom"/>
</dbReference>
<evidence type="ECO:0000256" key="5">
    <source>
        <dbReference type="ARBA" id="ARBA00023004"/>
    </source>
</evidence>
<evidence type="ECO:0000313" key="9">
    <source>
        <dbReference type="EMBL" id="MSS57368.1"/>
    </source>
</evidence>
<dbReference type="RefSeq" id="WP_154502043.1">
    <property type="nucleotide sequence ID" value="NZ_VUMN01000001.1"/>
</dbReference>
<dbReference type="EMBL" id="VUMN01000001">
    <property type="protein sequence ID" value="MSS57368.1"/>
    <property type="molecule type" value="Genomic_DNA"/>
</dbReference>
<keyword evidence="4" id="KW-0663">Pyridoxal phosphate</keyword>
<keyword evidence="3" id="KW-0479">Metal-binding</keyword>
<evidence type="ECO:0000256" key="7">
    <source>
        <dbReference type="RuleBase" id="RU004504"/>
    </source>
</evidence>
<dbReference type="GO" id="GO:0046872">
    <property type="term" value="F:metal ion binding"/>
    <property type="evidence" value="ECO:0007669"/>
    <property type="project" value="UniProtKB-KW"/>
</dbReference>
<dbReference type="Gene3D" id="3.90.1150.10">
    <property type="entry name" value="Aspartate Aminotransferase, domain 1"/>
    <property type="match status" value="1"/>
</dbReference>
<dbReference type="Gene3D" id="3.40.640.10">
    <property type="entry name" value="Type I PLP-dependent aspartate aminotransferase-like (Major domain)"/>
    <property type="match status" value="1"/>
</dbReference>
<evidence type="ECO:0000313" key="10">
    <source>
        <dbReference type="Proteomes" id="UP000461880"/>
    </source>
</evidence>
<keyword evidence="5" id="KW-0408">Iron</keyword>
<dbReference type="AlphaFoldDB" id="A0A7X2NQW5"/>
<evidence type="ECO:0000256" key="3">
    <source>
        <dbReference type="ARBA" id="ARBA00022723"/>
    </source>
</evidence>
<proteinExistence type="inferred from homology"/>
<accession>A0A7X2NQW5</accession>
<dbReference type="PANTHER" id="PTHR11601">
    <property type="entry name" value="CYSTEINE DESULFURYLASE FAMILY MEMBER"/>
    <property type="match status" value="1"/>
</dbReference>
<dbReference type="Pfam" id="PF00266">
    <property type="entry name" value="Aminotran_5"/>
    <property type="match status" value="1"/>
</dbReference>
<reference evidence="9 10" key="1">
    <citation type="submission" date="2019-08" db="EMBL/GenBank/DDBJ databases">
        <title>In-depth cultivation of the pig gut microbiome towards novel bacterial diversity and tailored functional studies.</title>
        <authorList>
            <person name="Wylensek D."/>
            <person name="Hitch T.C.A."/>
            <person name="Clavel T."/>
        </authorList>
    </citation>
    <scope>NUCLEOTIDE SEQUENCE [LARGE SCALE GENOMIC DNA]</scope>
    <source>
        <strain evidence="9 10">Oil+RF-744-GAM-WT-6</strain>
    </source>
</reference>
<comment type="caution">
    <text evidence="9">The sequence shown here is derived from an EMBL/GenBank/DDBJ whole genome shotgun (WGS) entry which is preliminary data.</text>
</comment>
<dbReference type="InterPro" id="IPR020578">
    <property type="entry name" value="Aminotrans_V_PyrdxlP_BS"/>
</dbReference>
<evidence type="ECO:0000256" key="4">
    <source>
        <dbReference type="ARBA" id="ARBA00022898"/>
    </source>
</evidence>
<comment type="cofactor">
    <cofactor evidence="1 7">
        <name>pyridoxal 5'-phosphate</name>
        <dbReference type="ChEBI" id="CHEBI:597326"/>
    </cofactor>
</comment>
<dbReference type="InterPro" id="IPR015424">
    <property type="entry name" value="PyrdxlP-dep_Trfase"/>
</dbReference>
<dbReference type="GO" id="GO:0003824">
    <property type="term" value="F:catalytic activity"/>
    <property type="evidence" value="ECO:0007669"/>
    <property type="project" value="UniProtKB-ARBA"/>
</dbReference>
<gene>
    <name evidence="9" type="ORF">FYJ51_00385</name>
</gene>
<evidence type="ECO:0000256" key="6">
    <source>
        <dbReference type="ARBA" id="ARBA00023014"/>
    </source>
</evidence>
<dbReference type="InterPro" id="IPR015421">
    <property type="entry name" value="PyrdxlP-dep_Trfase_major"/>
</dbReference>
<dbReference type="Gene3D" id="1.10.260.50">
    <property type="match status" value="1"/>
</dbReference>
<keyword evidence="6" id="KW-0411">Iron-sulfur</keyword>
<evidence type="ECO:0000259" key="8">
    <source>
        <dbReference type="Pfam" id="PF00266"/>
    </source>
</evidence>
<dbReference type="PIRSF" id="PIRSF005572">
    <property type="entry name" value="NifS"/>
    <property type="match status" value="1"/>
</dbReference>
<name>A0A7X2NQW5_9FIRM</name>
<dbReference type="SUPFAM" id="SSF53383">
    <property type="entry name" value="PLP-dependent transferases"/>
    <property type="match status" value="1"/>
</dbReference>
<protein>
    <submittedName>
        <fullName evidence="9">Cysteine desulfurase</fullName>
    </submittedName>
</protein>
<evidence type="ECO:0000256" key="1">
    <source>
        <dbReference type="ARBA" id="ARBA00001933"/>
    </source>
</evidence>
<evidence type="ECO:0000256" key="2">
    <source>
        <dbReference type="ARBA" id="ARBA00006490"/>
    </source>
</evidence>
<feature type="domain" description="Aminotransferase class V" evidence="8">
    <location>
        <begin position="8"/>
        <end position="367"/>
    </location>
</feature>
<comment type="similarity">
    <text evidence="2">Belongs to the class-V pyridoxal-phosphate-dependent aminotransferase family. NifS/IscS subfamily.</text>
</comment>
<sequence>MPRVPRRVYLDSGSTTAVHPDVLKTYKDLLDRYFVNSESLYDEGSEVHRMMERARSAAAGLLGVKADEILFTSGSSESNSLAIKGSALADPSRKHLITTSIEHSSVMNSMRQLQRLFGYEVTYLPVSEQGTVTADQVRKALRPDTVLVSIMQANNETGAINPISDIAEVVQKESHALFHVDMTQAIGKIPCPMDGIDLASISAHKIEGLKGSGILMRREYVKLEPIISGGEQEFGLRGGTANAPADIVFAKTLRLALENETKYETEVRSLQQRLIRGLKEIPGIELNSPEHNLPCTVNFSYEKIPSEVMQNALNRQGFLVSARSTCESNSNNPSYVLTAMGYSDRRASCSIRIVLSYHNTEEDVDRFLSALKEIIRHYGEL</sequence>
<dbReference type="Proteomes" id="UP000461880">
    <property type="component" value="Unassembled WGS sequence"/>
</dbReference>
<organism evidence="9 10">
    <name type="scientific">Stecheria intestinalis</name>
    <dbReference type="NCBI Taxonomy" id="2606630"/>
    <lineage>
        <taxon>Bacteria</taxon>
        <taxon>Bacillati</taxon>
        <taxon>Bacillota</taxon>
        <taxon>Erysipelotrichia</taxon>
        <taxon>Erysipelotrichales</taxon>
        <taxon>Erysipelotrichaceae</taxon>
        <taxon>Stecheria</taxon>
    </lineage>
</organism>
<dbReference type="GO" id="GO:0051536">
    <property type="term" value="F:iron-sulfur cluster binding"/>
    <property type="evidence" value="ECO:0007669"/>
    <property type="project" value="UniProtKB-KW"/>
</dbReference>
<dbReference type="PANTHER" id="PTHR11601:SF50">
    <property type="entry name" value="CYSTEINE DESULFURASE ISCS 2-RELATED"/>
    <property type="match status" value="1"/>
</dbReference>
<dbReference type="InterPro" id="IPR016454">
    <property type="entry name" value="Cysteine_dSase"/>
</dbReference>